<reference evidence="1" key="1">
    <citation type="submission" date="2020-05" db="EMBL/GenBank/DDBJ databases">
        <authorList>
            <person name="Chiriac C."/>
            <person name="Salcher M."/>
            <person name="Ghai R."/>
            <person name="Kavagutti S V."/>
        </authorList>
    </citation>
    <scope>NUCLEOTIDE SEQUENCE</scope>
</reference>
<gene>
    <name evidence="1" type="ORF">UFOPK1740_00880</name>
</gene>
<sequence>MFSPSAVSVASPPIAFMFPTSAARRSVSWPLRCAIPVKELGEFANNVIATRTGVNSPTSLKSKSIPFISPECVTFKPLSLRDTEAPIFVNISIHAFPACVVS</sequence>
<name>A0A6J6EXZ4_9ZZZZ</name>
<dbReference type="AlphaFoldDB" id="A0A6J6EXZ4"/>
<accession>A0A6J6EXZ4</accession>
<organism evidence="1">
    <name type="scientific">freshwater metagenome</name>
    <dbReference type="NCBI Taxonomy" id="449393"/>
    <lineage>
        <taxon>unclassified sequences</taxon>
        <taxon>metagenomes</taxon>
        <taxon>ecological metagenomes</taxon>
    </lineage>
</organism>
<evidence type="ECO:0000313" key="1">
    <source>
        <dbReference type="EMBL" id="CAB4580305.1"/>
    </source>
</evidence>
<dbReference type="EMBL" id="CAEZTU010000043">
    <property type="protein sequence ID" value="CAB4580305.1"/>
    <property type="molecule type" value="Genomic_DNA"/>
</dbReference>
<protein>
    <submittedName>
        <fullName evidence="1">Unannotated protein</fullName>
    </submittedName>
</protein>
<proteinExistence type="predicted"/>